<evidence type="ECO:0008006" key="4">
    <source>
        <dbReference type="Google" id="ProtNLM"/>
    </source>
</evidence>
<evidence type="ECO:0000313" key="2">
    <source>
        <dbReference type="EMBL" id="SKA70525.1"/>
    </source>
</evidence>
<keyword evidence="1" id="KW-1133">Transmembrane helix</keyword>
<evidence type="ECO:0000256" key="1">
    <source>
        <dbReference type="SAM" id="Phobius"/>
    </source>
</evidence>
<sequence>MKQGVKSLIDKLDKYAESFKDEMRWEPQICKMICSFMCVITNIEPDVEKYKDMKQYIIEHTGAFSFFRGEISPYIATMLMGVDDQEFTFDKFDYTYQLLRSKKFTGSEQLVCTSVLLADNINRADMDIIVEHFKDIYYVFGKLHPMNTCIDNYLGLATIACSDFTLDEIPRHMRILESELKSTVGGGNILQTLVNALFMVKGDPMELAKRARISYMTFKSNKYDFRWYGNIAMMGLLTSVDGDMTNIVYDVLEAAKYAEKLPNFSNLMMDTFDRLMIMIAVYIYDYCKYKLRSRNAMRDKTYYGDIISTMVLVLIVGLFAEEDLTRL</sequence>
<keyword evidence="1" id="KW-0812">Transmembrane</keyword>
<proteinExistence type="predicted"/>
<dbReference type="AlphaFoldDB" id="A0A1T4W0C0"/>
<gene>
    <name evidence="2" type="ORF">SAMN02745111_02057</name>
</gene>
<keyword evidence="1" id="KW-0472">Membrane</keyword>
<dbReference type="RefSeq" id="WP_078766888.1">
    <property type="nucleotide sequence ID" value="NZ_FUXZ01000013.1"/>
</dbReference>
<dbReference type="Pfam" id="PF13170">
    <property type="entry name" value="DUF4003"/>
    <property type="match status" value="1"/>
</dbReference>
<accession>A0A1T4W0C0</accession>
<name>A0A1T4W0C0_9FIRM</name>
<evidence type="ECO:0000313" key="3">
    <source>
        <dbReference type="Proteomes" id="UP000190814"/>
    </source>
</evidence>
<dbReference type="InterPro" id="IPR025062">
    <property type="entry name" value="DUF4003"/>
</dbReference>
<organism evidence="2 3">
    <name type="scientific">Eubacterium uniforme</name>
    <dbReference type="NCBI Taxonomy" id="39495"/>
    <lineage>
        <taxon>Bacteria</taxon>
        <taxon>Bacillati</taxon>
        <taxon>Bacillota</taxon>
        <taxon>Clostridia</taxon>
        <taxon>Eubacteriales</taxon>
        <taxon>Eubacteriaceae</taxon>
        <taxon>Eubacterium</taxon>
    </lineage>
</organism>
<dbReference type="OrthoDB" id="1778393at2"/>
<reference evidence="2 3" key="1">
    <citation type="submission" date="2017-02" db="EMBL/GenBank/DDBJ databases">
        <authorList>
            <person name="Peterson S.W."/>
        </authorList>
    </citation>
    <scope>NUCLEOTIDE SEQUENCE [LARGE SCALE GENOMIC DNA]</scope>
    <source>
        <strain evidence="2 3">ATCC 35992</strain>
    </source>
</reference>
<dbReference type="STRING" id="39495.SAMN02745111_02057"/>
<feature type="transmembrane region" description="Helical" evidence="1">
    <location>
        <begin position="302"/>
        <end position="320"/>
    </location>
</feature>
<dbReference type="EMBL" id="FUXZ01000013">
    <property type="protein sequence ID" value="SKA70525.1"/>
    <property type="molecule type" value="Genomic_DNA"/>
</dbReference>
<keyword evidence="3" id="KW-1185">Reference proteome</keyword>
<dbReference type="Proteomes" id="UP000190814">
    <property type="component" value="Unassembled WGS sequence"/>
</dbReference>
<protein>
    <recommendedName>
        <fullName evidence="4">DUF4003 domain-containing protein</fullName>
    </recommendedName>
</protein>